<dbReference type="Pfam" id="PF00149">
    <property type="entry name" value="Metallophos"/>
    <property type="match status" value="1"/>
</dbReference>
<dbReference type="Gene3D" id="2.60.40.380">
    <property type="entry name" value="Purple acid phosphatase-like, N-terminal"/>
    <property type="match status" value="1"/>
</dbReference>
<reference evidence="5" key="1">
    <citation type="submission" date="2017-02" db="EMBL/GenBank/DDBJ databases">
        <title>Genome of Microbulbifer agarilyticus GP101.</title>
        <authorList>
            <person name="Jung J."/>
            <person name="Bae S.S."/>
            <person name="Baek K."/>
        </authorList>
    </citation>
    <scope>NUCLEOTIDE SEQUENCE [LARGE SCALE GENOMIC DNA]</scope>
    <source>
        <strain evidence="5">GP101</strain>
    </source>
</reference>
<dbReference type="RefSeq" id="WP_077401552.1">
    <property type="nucleotide sequence ID" value="NZ_CP019650.1"/>
</dbReference>
<dbReference type="SUPFAM" id="SSF49363">
    <property type="entry name" value="Purple acid phosphatase, N-terminal domain"/>
    <property type="match status" value="1"/>
</dbReference>
<dbReference type="SUPFAM" id="SSF56300">
    <property type="entry name" value="Metallo-dependent phosphatases"/>
    <property type="match status" value="1"/>
</dbReference>
<dbReference type="EMBL" id="CP019650">
    <property type="protein sequence ID" value="AQQ67039.1"/>
    <property type="molecule type" value="Genomic_DNA"/>
</dbReference>
<dbReference type="GO" id="GO:0003993">
    <property type="term" value="F:acid phosphatase activity"/>
    <property type="evidence" value="ECO:0007669"/>
    <property type="project" value="InterPro"/>
</dbReference>
<dbReference type="PANTHER" id="PTHR45867">
    <property type="entry name" value="PURPLE ACID PHOSPHATASE"/>
    <property type="match status" value="1"/>
</dbReference>
<evidence type="ECO:0000259" key="3">
    <source>
        <dbReference type="Pfam" id="PF00149"/>
    </source>
</evidence>
<dbReference type="OrthoDB" id="9804511at2"/>
<dbReference type="GO" id="GO:0046872">
    <property type="term" value="F:metal ion binding"/>
    <property type="evidence" value="ECO:0007669"/>
    <property type="project" value="InterPro"/>
</dbReference>
<accession>A0A1Q2M321</accession>
<keyword evidence="1 2" id="KW-0732">Signal</keyword>
<proteinExistence type="predicted"/>
<dbReference type="AlphaFoldDB" id="A0A1Q2M321"/>
<protein>
    <recommendedName>
        <fullName evidence="7">Metallophosphoesterase</fullName>
    </recommendedName>
</protein>
<dbReference type="InterPro" id="IPR015914">
    <property type="entry name" value="PAPs_N"/>
</dbReference>
<dbReference type="Proteomes" id="UP000188219">
    <property type="component" value="Chromosome"/>
</dbReference>
<dbReference type="KEGG" id="maga:Mag101_04825"/>
<evidence type="ECO:0000256" key="1">
    <source>
        <dbReference type="ARBA" id="ARBA00022729"/>
    </source>
</evidence>
<gene>
    <name evidence="5" type="ORF">Mag101_04825</name>
</gene>
<keyword evidence="6" id="KW-1185">Reference proteome</keyword>
<evidence type="ECO:0000313" key="5">
    <source>
        <dbReference type="EMBL" id="AQQ67039.1"/>
    </source>
</evidence>
<dbReference type="Pfam" id="PF16656">
    <property type="entry name" value="Pur_ac_phosph_N"/>
    <property type="match status" value="1"/>
</dbReference>
<dbReference type="Gene3D" id="3.60.21.10">
    <property type="match status" value="1"/>
</dbReference>
<dbReference type="STRING" id="260552.Mag101_04825"/>
<feature type="signal peptide" evidence="2">
    <location>
        <begin position="1"/>
        <end position="21"/>
    </location>
</feature>
<organism evidence="5 6">
    <name type="scientific">Microbulbifer agarilyticus</name>
    <dbReference type="NCBI Taxonomy" id="260552"/>
    <lineage>
        <taxon>Bacteria</taxon>
        <taxon>Pseudomonadati</taxon>
        <taxon>Pseudomonadota</taxon>
        <taxon>Gammaproteobacteria</taxon>
        <taxon>Cellvibrionales</taxon>
        <taxon>Microbulbiferaceae</taxon>
        <taxon>Microbulbifer</taxon>
    </lineage>
</organism>
<evidence type="ECO:0000259" key="4">
    <source>
        <dbReference type="Pfam" id="PF16656"/>
    </source>
</evidence>
<dbReference type="InterPro" id="IPR029052">
    <property type="entry name" value="Metallo-depent_PP-like"/>
</dbReference>
<dbReference type="InterPro" id="IPR004843">
    <property type="entry name" value="Calcineurin-like_PHP"/>
</dbReference>
<evidence type="ECO:0008006" key="7">
    <source>
        <dbReference type="Google" id="ProtNLM"/>
    </source>
</evidence>
<evidence type="ECO:0000256" key="2">
    <source>
        <dbReference type="SAM" id="SignalP"/>
    </source>
</evidence>
<name>A0A1Q2M321_9GAMM</name>
<sequence>MRVYSLFFAALLGSFGVPSVAHFDARALQKIEVDAYRPSPVPDRILMSLSGDPATERAVNWRTDNNAQQARAQYTLADGGPDQEARAATVDAATEILETGEYRSFHHSVRFKSLRPSTQYIYRVGDGQVWSEWMQFRTASTEAEPFGFIYFGDAQNDLKSRWSRVARQAYTGMPKADFILHAGDLVNKPENDQEWGQWFYAAGWINGSTPSIATPGNHEYKDDKLAKQWRPHFTLPENGPDNALLAESVYFLDYQGTRFISLNSQSLSVDSEETALQQRDWLERVLSDNPNHWTVIFHHHPMMPATKRRTPHEGLNEYFKPLYEKFNVDLVLQGHDHSYARGENLSSGGTWLGQQSPVYVVSVSGPKMYDGGASWPKVAGRDLQLYQLIEVDQNRIRYRSYRADGVLFDQFVLEKDDKGRRRVE</sequence>
<evidence type="ECO:0000313" key="6">
    <source>
        <dbReference type="Proteomes" id="UP000188219"/>
    </source>
</evidence>
<dbReference type="InterPro" id="IPR008963">
    <property type="entry name" value="Purple_acid_Pase-like_N"/>
</dbReference>
<dbReference type="PANTHER" id="PTHR45867:SF3">
    <property type="entry name" value="ACID PHOSPHATASE TYPE 7"/>
    <property type="match status" value="1"/>
</dbReference>
<feature type="domain" description="Calcineurin-like phosphoesterase" evidence="3">
    <location>
        <begin position="168"/>
        <end position="339"/>
    </location>
</feature>
<feature type="domain" description="Purple acid phosphatase N-terminal" evidence="4">
    <location>
        <begin position="42"/>
        <end position="138"/>
    </location>
</feature>
<feature type="chain" id="PRO_5012410960" description="Metallophosphoesterase" evidence="2">
    <location>
        <begin position="22"/>
        <end position="424"/>
    </location>
</feature>